<protein>
    <submittedName>
        <fullName evidence="3">Uncharacterized protein</fullName>
    </submittedName>
</protein>
<dbReference type="InterPro" id="IPR006652">
    <property type="entry name" value="Kelch_1"/>
</dbReference>
<name>A0ABV0ZQC9_9TELE</name>
<comment type="caution">
    <text evidence="3">The sequence shown here is derived from an EMBL/GenBank/DDBJ whole genome shotgun (WGS) entry which is preliminary data.</text>
</comment>
<keyword evidence="1" id="KW-0880">Kelch repeat</keyword>
<evidence type="ECO:0000313" key="4">
    <source>
        <dbReference type="Proteomes" id="UP001469553"/>
    </source>
</evidence>
<accession>A0ABV0ZQC9</accession>
<keyword evidence="4" id="KW-1185">Reference proteome</keyword>
<dbReference type="PANTHER" id="PTHR46260">
    <property type="entry name" value="RING-TYPE DOMAIN-CONTAINING PROTEIN"/>
    <property type="match status" value="1"/>
</dbReference>
<dbReference type="Proteomes" id="UP001469553">
    <property type="component" value="Unassembled WGS sequence"/>
</dbReference>
<evidence type="ECO:0000313" key="3">
    <source>
        <dbReference type="EMBL" id="MEQ2307982.1"/>
    </source>
</evidence>
<organism evidence="3 4">
    <name type="scientific">Ameca splendens</name>
    <dbReference type="NCBI Taxonomy" id="208324"/>
    <lineage>
        <taxon>Eukaryota</taxon>
        <taxon>Metazoa</taxon>
        <taxon>Chordata</taxon>
        <taxon>Craniata</taxon>
        <taxon>Vertebrata</taxon>
        <taxon>Euteleostomi</taxon>
        <taxon>Actinopterygii</taxon>
        <taxon>Neopterygii</taxon>
        <taxon>Teleostei</taxon>
        <taxon>Neoteleostei</taxon>
        <taxon>Acanthomorphata</taxon>
        <taxon>Ovalentaria</taxon>
        <taxon>Atherinomorphae</taxon>
        <taxon>Cyprinodontiformes</taxon>
        <taxon>Goodeidae</taxon>
        <taxon>Ameca</taxon>
    </lineage>
</organism>
<dbReference type="SMART" id="SM00612">
    <property type="entry name" value="Kelch"/>
    <property type="match status" value="1"/>
</dbReference>
<sequence length="142" mass="15725">MLVLLQETSDIFRKLSTGCQTSASTQHRHLCLDLLPLSPVLGNWLKSEETVALKTKRADFAAASLRSRMVVAGGLGHEPSALDTVEAFNPHKKKWERLAPMNFPRCSASSIVIRDRLLVVGGVNQVPSSAHEILYVKEEEYL</sequence>
<dbReference type="Pfam" id="PF01344">
    <property type="entry name" value="Kelch_1"/>
    <property type="match status" value="1"/>
</dbReference>
<evidence type="ECO:0000256" key="1">
    <source>
        <dbReference type="ARBA" id="ARBA00022441"/>
    </source>
</evidence>
<dbReference type="PANTHER" id="PTHR46260:SF1">
    <property type="entry name" value="KELCH DOMAIN-CONTAINING PROTEIN 8A"/>
    <property type="match status" value="1"/>
</dbReference>
<reference evidence="3 4" key="1">
    <citation type="submission" date="2021-06" db="EMBL/GenBank/DDBJ databases">
        <authorList>
            <person name="Palmer J.M."/>
        </authorList>
    </citation>
    <scope>NUCLEOTIDE SEQUENCE [LARGE SCALE GENOMIC DNA]</scope>
    <source>
        <strain evidence="3 4">AS_MEX2019</strain>
        <tissue evidence="3">Muscle</tissue>
    </source>
</reference>
<dbReference type="SUPFAM" id="SSF117281">
    <property type="entry name" value="Kelch motif"/>
    <property type="match status" value="1"/>
</dbReference>
<evidence type="ECO:0000256" key="2">
    <source>
        <dbReference type="ARBA" id="ARBA00022737"/>
    </source>
</evidence>
<keyword evidence="2" id="KW-0677">Repeat</keyword>
<gene>
    <name evidence="3" type="ORF">AMECASPLE_023587</name>
</gene>
<dbReference type="InterPro" id="IPR051746">
    <property type="entry name" value="Kelch_domain_containing_8"/>
</dbReference>
<dbReference type="EMBL" id="JAHRIP010068016">
    <property type="protein sequence ID" value="MEQ2307982.1"/>
    <property type="molecule type" value="Genomic_DNA"/>
</dbReference>
<proteinExistence type="predicted"/>
<dbReference type="Gene3D" id="2.120.10.80">
    <property type="entry name" value="Kelch-type beta propeller"/>
    <property type="match status" value="1"/>
</dbReference>
<dbReference type="InterPro" id="IPR015915">
    <property type="entry name" value="Kelch-typ_b-propeller"/>
</dbReference>